<feature type="compositionally biased region" description="Basic and acidic residues" evidence="1">
    <location>
        <begin position="55"/>
        <end position="64"/>
    </location>
</feature>
<dbReference type="SMR" id="A0A1D6PZB3"/>
<protein>
    <submittedName>
        <fullName evidence="2 3">Uncharacterized protein</fullName>
    </submittedName>
</protein>
<dbReference type="ExpressionAtlas" id="A0A1D6PZB3">
    <property type="expression patterns" value="baseline"/>
</dbReference>
<dbReference type="Gramene" id="Zm00001eb176580_T001">
    <property type="protein sequence ID" value="Zm00001eb176580_P001"/>
    <property type="gene ID" value="Zm00001eb176580"/>
</dbReference>
<proteinExistence type="predicted"/>
<name>A0A1D6PZB3_MAIZE</name>
<dbReference type="AlphaFoldDB" id="A0A1D6PZB3"/>
<sequence>MRKLELEPWGREGSSLGHLLRHGRKQDAMAGGAWSREPAARLQQGRRVGLEAAEEGARPRREGELGGMGAWRKELAAGKVGAMGAARQRASLRHEQERRALCVWERRKKRVAAGNF</sequence>
<feature type="region of interest" description="Disordered" evidence="1">
    <location>
        <begin position="40"/>
        <end position="66"/>
    </location>
</feature>
<reference evidence="3" key="4">
    <citation type="submission" date="2021-05" db="UniProtKB">
        <authorList>
            <consortium name="EnsemblPlants"/>
        </authorList>
    </citation>
    <scope>IDENTIFICATION</scope>
    <source>
        <strain evidence="3">cv. B73</strain>
    </source>
</reference>
<reference evidence="3" key="3">
    <citation type="submission" date="2019-07" db="EMBL/GenBank/DDBJ databases">
        <authorList>
            <person name="Seetharam A."/>
            <person name="Woodhouse M."/>
            <person name="Cannon E."/>
        </authorList>
    </citation>
    <scope>NUCLEOTIDE SEQUENCE [LARGE SCALE GENOMIC DNA]</scope>
    <source>
        <strain evidence="3">cv. B73</strain>
    </source>
</reference>
<reference evidence="2" key="2">
    <citation type="submission" date="2015-12" db="EMBL/GenBank/DDBJ databases">
        <title>Update maize B73 reference genome by single molecule sequencing technologies.</title>
        <authorList>
            <consortium name="Maize Genome Sequencing Project"/>
            <person name="Ware D."/>
        </authorList>
    </citation>
    <scope>NUCLEOTIDE SEQUENCE</scope>
    <source>
        <tissue evidence="2">Seedling</tissue>
    </source>
</reference>
<gene>
    <name evidence="2" type="ORF">ZEAMMB73_Zm00001d050006</name>
</gene>
<dbReference type="EnsemblPlants" id="Zm00001eb176580_T001">
    <property type="protein sequence ID" value="Zm00001eb176580_P001"/>
    <property type="gene ID" value="Zm00001eb176580"/>
</dbReference>
<dbReference type="Proteomes" id="UP000007305">
    <property type="component" value="Chromosome 4"/>
</dbReference>
<evidence type="ECO:0000313" key="4">
    <source>
        <dbReference type="Proteomes" id="UP000007305"/>
    </source>
</evidence>
<evidence type="ECO:0000313" key="2">
    <source>
        <dbReference type="EMBL" id="AQK51767.1"/>
    </source>
</evidence>
<keyword evidence="4" id="KW-1185">Reference proteome</keyword>
<reference evidence="4" key="1">
    <citation type="journal article" date="2009" name="Science">
        <title>The B73 maize genome: complexity, diversity, and dynamics.</title>
        <authorList>
            <person name="Schnable P.S."/>
            <person name="Ware D."/>
            <person name="Fulton R.S."/>
            <person name="Stein J.C."/>
            <person name="Wei F."/>
            <person name="Pasternak S."/>
            <person name="Liang C."/>
            <person name="Zhang J."/>
            <person name="Fulton L."/>
            <person name="Graves T.A."/>
            <person name="Minx P."/>
            <person name="Reily A.D."/>
            <person name="Courtney L."/>
            <person name="Kruchowski S.S."/>
            <person name="Tomlinson C."/>
            <person name="Strong C."/>
            <person name="Delehaunty K."/>
            <person name="Fronick C."/>
            <person name="Courtney B."/>
            <person name="Rock S.M."/>
            <person name="Belter E."/>
            <person name="Du F."/>
            <person name="Kim K."/>
            <person name="Abbott R.M."/>
            <person name="Cotton M."/>
            <person name="Levy A."/>
            <person name="Marchetto P."/>
            <person name="Ochoa K."/>
            <person name="Jackson S.M."/>
            <person name="Gillam B."/>
            <person name="Chen W."/>
            <person name="Yan L."/>
            <person name="Higginbotham J."/>
            <person name="Cardenas M."/>
            <person name="Waligorski J."/>
            <person name="Applebaum E."/>
            <person name="Phelps L."/>
            <person name="Falcone J."/>
            <person name="Kanchi K."/>
            <person name="Thane T."/>
            <person name="Scimone A."/>
            <person name="Thane N."/>
            <person name="Henke J."/>
            <person name="Wang T."/>
            <person name="Ruppert J."/>
            <person name="Shah N."/>
            <person name="Rotter K."/>
            <person name="Hodges J."/>
            <person name="Ingenthron E."/>
            <person name="Cordes M."/>
            <person name="Kohlberg S."/>
            <person name="Sgro J."/>
            <person name="Delgado B."/>
            <person name="Mead K."/>
            <person name="Chinwalla A."/>
            <person name="Leonard S."/>
            <person name="Crouse K."/>
            <person name="Collura K."/>
            <person name="Kudrna D."/>
            <person name="Currie J."/>
            <person name="He R."/>
            <person name="Angelova A."/>
            <person name="Rajasekar S."/>
            <person name="Mueller T."/>
            <person name="Lomeli R."/>
            <person name="Scara G."/>
            <person name="Ko A."/>
            <person name="Delaney K."/>
            <person name="Wissotski M."/>
            <person name="Lopez G."/>
            <person name="Campos D."/>
            <person name="Braidotti M."/>
            <person name="Ashley E."/>
            <person name="Golser W."/>
            <person name="Kim H."/>
            <person name="Lee S."/>
            <person name="Lin J."/>
            <person name="Dujmic Z."/>
            <person name="Kim W."/>
            <person name="Talag J."/>
            <person name="Zuccolo A."/>
            <person name="Fan C."/>
            <person name="Sebastian A."/>
            <person name="Kramer M."/>
            <person name="Spiegel L."/>
            <person name="Nascimento L."/>
            <person name="Zutavern T."/>
            <person name="Miller B."/>
            <person name="Ambroise C."/>
            <person name="Muller S."/>
            <person name="Spooner W."/>
            <person name="Narechania A."/>
            <person name="Ren L."/>
            <person name="Wei S."/>
            <person name="Kumari S."/>
            <person name="Faga B."/>
            <person name="Levy M.J."/>
            <person name="McMahan L."/>
            <person name="Van Buren P."/>
            <person name="Vaughn M.W."/>
            <person name="Ying K."/>
            <person name="Yeh C.-T."/>
            <person name="Emrich S.J."/>
            <person name="Jia Y."/>
            <person name="Kalyanaraman A."/>
            <person name="Hsia A.-P."/>
            <person name="Barbazuk W.B."/>
            <person name="Baucom R.S."/>
            <person name="Brutnell T.P."/>
            <person name="Carpita N.C."/>
            <person name="Chaparro C."/>
            <person name="Chia J.-M."/>
            <person name="Deragon J.-M."/>
            <person name="Estill J.C."/>
            <person name="Fu Y."/>
            <person name="Jeddeloh J.A."/>
            <person name="Han Y."/>
            <person name="Lee H."/>
            <person name="Li P."/>
            <person name="Lisch D.R."/>
            <person name="Liu S."/>
            <person name="Liu Z."/>
            <person name="Nagel D.H."/>
            <person name="McCann M.C."/>
            <person name="SanMiguel P."/>
            <person name="Myers A.M."/>
            <person name="Nettleton D."/>
            <person name="Nguyen J."/>
            <person name="Penning B.W."/>
            <person name="Ponnala L."/>
            <person name="Schneider K.L."/>
            <person name="Schwartz D.C."/>
            <person name="Sharma A."/>
            <person name="Soderlund C."/>
            <person name="Springer N.M."/>
            <person name="Sun Q."/>
            <person name="Wang H."/>
            <person name="Waterman M."/>
            <person name="Westerman R."/>
            <person name="Wolfgruber T.K."/>
            <person name="Yang L."/>
            <person name="Yu Y."/>
            <person name="Zhang L."/>
            <person name="Zhou S."/>
            <person name="Zhu Q."/>
            <person name="Bennetzen J.L."/>
            <person name="Dawe R.K."/>
            <person name="Jiang J."/>
            <person name="Jiang N."/>
            <person name="Presting G.G."/>
            <person name="Wessler S.R."/>
            <person name="Aluru S."/>
            <person name="Martienssen R.A."/>
            <person name="Clifton S.W."/>
            <person name="McCombie W.R."/>
            <person name="Wing R.A."/>
            <person name="Wilson R.K."/>
        </authorList>
    </citation>
    <scope>NUCLEOTIDE SEQUENCE [LARGE SCALE GENOMIC DNA]</scope>
    <source>
        <strain evidence="4">cv. B73</strain>
    </source>
</reference>
<evidence type="ECO:0000256" key="1">
    <source>
        <dbReference type="SAM" id="MobiDB-lite"/>
    </source>
</evidence>
<evidence type="ECO:0000313" key="3">
    <source>
        <dbReference type="EnsemblPlants" id="Zm00001eb176580_P001"/>
    </source>
</evidence>
<accession>A0A1D6PZB3</accession>
<organism evidence="2">
    <name type="scientific">Zea mays</name>
    <name type="common">Maize</name>
    <dbReference type="NCBI Taxonomy" id="4577"/>
    <lineage>
        <taxon>Eukaryota</taxon>
        <taxon>Viridiplantae</taxon>
        <taxon>Streptophyta</taxon>
        <taxon>Embryophyta</taxon>
        <taxon>Tracheophyta</taxon>
        <taxon>Spermatophyta</taxon>
        <taxon>Magnoliopsida</taxon>
        <taxon>Liliopsida</taxon>
        <taxon>Poales</taxon>
        <taxon>Poaceae</taxon>
        <taxon>PACMAD clade</taxon>
        <taxon>Panicoideae</taxon>
        <taxon>Andropogonodae</taxon>
        <taxon>Andropogoneae</taxon>
        <taxon>Tripsacinae</taxon>
        <taxon>Zea</taxon>
    </lineage>
</organism>
<dbReference type="EMBL" id="CM000780">
    <property type="protein sequence ID" value="AQK51767.1"/>
    <property type="molecule type" value="Genomic_DNA"/>
</dbReference>